<keyword evidence="3" id="KW-0560">Oxidoreductase</keyword>
<dbReference type="GO" id="GO:0005737">
    <property type="term" value="C:cytoplasm"/>
    <property type="evidence" value="ECO:0007669"/>
    <property type="project" value="TreeGrafter"/>
</dbReference>
<evidence type="ECO:0000256" key="5">
    <source>
        <dbReference type="ARBA" id="ARBA00030643"/>
    </source>
</evidence>
<gene>
    <name evidence="10" type="primary">Aste57867_12286</name>
    <name evidence="9" type="ORF">As57867_012241</name>
    <name evidence="10" type="ORF">ASTE57867_12286</name>
</gene>
<organism evidence="10 11">
    <name type="scientific">Aphanomyces stellatus</name>
    <dbReference type="NCBI Taxonomy" id="120398"/>
    <lineage>
        <taxon>Eukaryota</taxon>
        <taxon>Sar</taxon>
        <taxon>Stramenopiles</taxon>
        <taxon>Oomycota</taxon>
        <taxon>Saprolegniomycetes</taxon>
        <taxon>Saprolegniales</taxon>
        <taxon>Verrucalvaceae</taxon>
        <taxon>Aphanomyces</taxon>
    </lineage>
</organism>
<dbReference type="EC" id="1.8.4.11" evidence="2"/>
<reference evidence="9" key="2">
    <citation type="submission" date="2019-06" db="EMBL/GenBank/DDBJ databases">
        <title>Genomics analysis of Aphanomyces spp. identifies a new class of oomycete effector associated with host adaptation.</title>
        <authorList>
            <person name="Gaulin E."/>
        </authorList>
    </citation>
    <scope>NUCLEOTIDE SEQUENCE</scope>
    <source>
        <strain evidence="9">CBS 578.67</strain>
    </source>
</reference>
<dbReference type="OrthoDB" id="77405at2759"/>
<reference evidence="10 11" key="1">
    <citation type="submission" date="2019-03" db="EMBL/GenBank/DDBJ databases">
        <authorList>
            <person name="Gaulin E."/>
            <person name="Dumas B."/>
        </authorList>
    </citation>
    <scope>NUCLEOTIDE SEQUENCE [LARGE SCALE GENOMIC DNA]</scope>
    <source>
        <strain evidence="10">CBS 568.67</strain>
    </source>
</reference>
<evidence type="ECO:0000313" key="11">
    <source>
        <dbReference type="Proteomes" id="UP000332933"/>
    </source>
</evidence>
<comment type="similarity">
    <text evidence="1">Belongs to the MsrA Met sulfoxide reductase family.</text>
</comment>
<dbReference type="InterPro" id="IPR036509">
    <property type="entry name" value="Met_Sox_Rdtase_MsrA_sf"/>
</dbReference>
<dbReference type="EMBL" id="CAADRA010005369">
    <property type="protein sequence ID" value="VFT89139.1"/>
    <property type="molecule type" value="Genomic_DNA"/>
</dbReference>
<evidence type="ECO:0000313" key="10">
    <source>
        <dbReference type="EMBL" id="VFT89139.1"/>
    </source>
</evidence>
<comment type="catalytic activity">
    <reaction evidence="7">
        <text>[thioredoxin]-disulfide + L-methionine + H2O = L-methionine (S)-S-oxide + [thioredoxin]-dithiol</text>
        <dbReference type="Rhea" id="RHEA:19993"/>
        <dbReference type="Rhea" id="RHEA-COMP:10698"/>
        <dbReference type="Rhea" id="RHEA-COMP:10700"/>
        <dbReference type="ChEBI" id="CHEBI:15377"/>
        <dbReference type="ChEBI" id="CHEBI:29950"/>
        <dbReference type="ChEBI" id="CHEBI:50058"/>
        <dbReference type="ChEBI" id="CHEBI:57844"/>
        <dbReference type="ChEBI" id="CHEBI:58772"/>
        <dbReference type="EC" id="1.8.4.11"/>
    </reaction>
</comment>
<protein>
    <recommendedName>
        <fullName evidence="2">peptide-methionine (S)-S-oxide reductase</fullName>
        <ecNumber evidence="2">1.8.4.11</ecNumber>
    </recommendedName>
    <alternativeName>
        <fullName evidence="5">Peptide-methionine (S)-S-oxide reductase</fullName>
    </alternativeName>
    <alternativeName>
        <fullName evidence="4">Protein-methionine-S-oxide reductase</fullName>
    </alternativeName>
</protein>
<dbReference type="InterPro" id="IPR002569">
    <property type="entry name" value="Met_Sox_Rdtase_MsrA_dom"/>
</dbReference>
<dbReference type="Gene3D" id="3.30.1060.10">
    <property type="entry name" value="Peptide methionine sulphoxide reductase MsrA"/>
    <property type="match status" value="1"/>
</dbReference>
<dbReference type="PANTHER" id="PTHR42799">
    <property type="entry name" value="MITOCHONDRIAL PEPTIDE METHIONINE SULFOXIDE REDUCTASE"/>
    <property type="match status" value="1"/>
</dbReference>
<evidence type="ECO:0000256" key="4">
    <source>
        <dbReference type="ARBA" id="ARBA00030273"/>
    </source>
</evidence>
<evidence type="ECO:0000313" key="9">
    <source>
        <dbReference type="EMBL" id="KAF0697012.1"/>
    </source>
</evidence>
<evidence type="ECO:0000256" key="2">
    <source>
        <dbReference type="ARBA" id="ARBA00012502"/>
    </source>
</evidence>
<dbReference type="Pfam" id="PF01625">
    <property type="entry name" value="PMSR"/>
    <property type="match status" value="1"/>
</dbReference>
<dbReference type="GO" id="GO:0034599">
    <property type="term" value="P:cellular response to oxidative stress"/>
    <property type="evidence" value="ECO:0007669"/>
    <property type="project" value="TreeGrafter"/>
</dbReference>
<dbReference type="AlphaFoldDB" id="A0A485KVY9"/>
<evidence type="ECO:0000256" key="1">
    <source>
        <dbReference type="ARBA" id="ARBA00005591"/>
    </source>
</evidence>
<evidence type="ECO:0000259" key="8">
    <source>
        <dbReference type="Pfam" id="PF01625"/>
    </source>
</evidence>
<evidence type="ECO:0000256" key="3">
    <source>
        <dbReference type="ARBA" id="ARBA00023002"/>
    </source>
</evidence>
<accession>A0A485KVY9</accession>
<dbReference type="PANTHER" id="PTHR42799:SF2">
    <property type="entry name" value="MITOCHONDRIAL PEPTIDE METHIONINE SULFOXIDE REDUCTASE"/>
    <property type="match status" value="1"/>
</dbReference>
<evidence type="ECO:0000256" key="7">
    <source>
        <dbReference type="ARBA" id="ARBA00048782"/>
    </source>
</evidence>
<name>A0A485KVY9_9STRA</name>
<keyword evidence="11" id="KW-1185">Reference proteome</keyword>
<evidence type="ECO:0000256" key="6">
    <source>
        <dbReference type="ARBA" id="ARBA00047806"/>
    </source>
</evidence>
<dbReference type="EMBL" id="VJMH01005348">
    <property type="protein sequence ID" value="KAF0697012.1"/>
    <property type="molecule type" value="Genomic_DNA"/>
</dbReference>
<dbReference type="InterPro" id="IPR050162">
    <property type="entry name" value="MsrA_MetSO_reductase"/>
</dbReference>
<dbReference type="SUPFAM" id="SSF55068">
    <property type="entry name" value="Peptide methionine sulfoxide reductase"/>
    <property type="match status" value="1"/>
</dbReference>
<feature type="domain" description="Peptide methionine sulphoxide reductase MsrA" evidence="8">
    <location>
        <begin position="16"/>
        <end position="143"/>
    </location>
</feature>
<sequence length="146" mass="16720">MSQSKFVELEPQEQIATFAAGCFWDVQHRFERVAGVVDTRAGFVNVAKPRNPDAEAVQVKFDTSQVSFKDLLDIFWTMHDPTHATMQKTLYRSGIYTHSEDQRADAHLAKKTKALDQDIVTEIEPIGSFYPAIESHQRYRQKRGSM</sequence>
<proteinExistence type="inferred from homology"/>
<dbReference type="GO" id="GO:0008113">
    <property type="term" value="F:peptide-methionine (S)-S-oxide reductase activity"/>
    <property type="evidence" value="ECO:0007669"/>
    <property type="project" value="UniProtKB-EC"/>
</dbReference>
<dbReference type="Proteomes" id="UP000332933">
    <property type="component" value="Unassembled WGS sequence"/>
</dbReference>
<comment type="catalytic activity">
    <reaction evidence="6">
        <text>L-methionyl-[protein] + [thioredoxin]-disulfide + H2O = L-methionyl-(S)-S-oxide-[protein] + [thioredoxin]-dithiol</text>
        <dbReference type="Rhea" id="RHEA:14217"/>
        <dbReference type="Rhea" id="RHEA-COMP:10698"/>
        <dbReference type="Rhea" id="RHEA-COMP:10700"/>
        <dbReference type="Rhea" id="RHEA-COMP:12313"/>
        <dbReference type="Rhea" id="RHEA-COMP:12315"/>
        <dbReference type="ChEBI" id="CHEBI:15377"/>
        <dbReference type="ChEBI" id="CHEBI:16044"/>
        <dbReference type="ChEBI" id="CHEBI:29950"/>
        <dbReference type="ChEBI" id="CHEBI:44120"/>
        <dbReference type="ChEBI" id="CHEBI:50058"/>
        <dbReference type="EC" id="1.8.4.11"/>
    </reaction>
</comment>